<dbReference type="PROSITE" id="PS51294">
    <property type="entry name" value="HTH_MYB"/>
    <property type="match status" value="1"/>
</dbReference>
<organism evidence="6 7">
    <name type="scientific">Tetracentron sinense</name>
    <name type="common">Spur-leaf</name>
    <dbReference type="NCBI Taxonomy" id="13715"/>
    <lineage>
        <taxon>Eukaryota</taxon>
        <taxon>Viridiplantae</taxon>
        <taxon>Streptophyta</taxon>
        <taxon>Embryophyta</taxon>
        <taxon>Tracheophyta</taxon>
        <taxon>Spermatophyta</taxon>
        <taxon>Magnoliopsida</taxon>
        <taxon>Trochodendrales</taxon>
        <taxon>Trochodendraceae</taxon>
        <taxon>Tetracentron</taxon>
    </lineage>
</organism>
<reference evidence="6 7" key="1">
    <citation type="submission" date="2020-04" db="EMBL/GenBank/DDBJ databases">
        <title>Plant Genome Project.</title>
        <authorList>
            <person name="Zhang R.-G."/>
        </authorList>
    </citation>
    <scope>NUCLEOTIDE SEQUENCE [LARGE SCALE GENOMIC DNA]</scope>
    <source>
        <strain evidence="6">YNK0</strain>
        <tissue evidence="6">Leaf</tissue>
    </source>
</reference>
<evidence type="ECO:0000259" key="4">
    <source>
        <dbReference type="PROSITE" id="PS50090"/>
    </source>
</evidence>
<name>A0A834YCK9_TETSI</name>
<proteinExistence type="predicted"/>
<gene>
    <name evidence="6" type="ORF">HHK36_030686</name>
</gene>
<dbReference type="Pfam" id="PF00249">
    <property type="entry name" value="Myb_DNA-binding"/>
    <property type="match status" value="1"/>
</dbReference>
<evidence type="ECO:0000256" key="1">
    <source>
        <dbReference type="ARBA" id="ARBA00004123"/>
    </source>
</evidence>
<evidence type="ECO:0000313" key="6">
    <source>
        <dbReference type="EMBL" id="KAF8377311.1"/>
    </source>
</evidence>
<dbReference type="InterPro" id="IPR009057">
    <property type="entry name" value="Homeodomain-like_sf"/>
</dbReference>
<evidence type="ECO:0000259" key="5">
    <source>
        <dbReference type="PROSITE" id="PS51294"/>
    </source>
</evidence>
<keyword evidence="7" id="KW-1185">Reference proteome</keyword>
<keyword evidence="3" id="KW-0539">Nucleus</keyword>
<comment type="subcellular location">
    <subcellularLocation>
        <location evidence="1">Nucleus</location>
    </subcellularLocation>
</comment>
<sequence>MGRSPCCDENGLKKGPWTPEEDQKLALYIQEHGHGSWRALPKLAELMVMEHQPWEEHAVRLQAEAVQLAKLQYLQYLLQSAAPQLPNNSFGQTSITDMEALNLLNSIFKINENPSLNSSQLEMPTLSSLGISTTQPLHNSISFSHLPDLQVPYSSQTSLTSEFGQGSDITVFSQGDITPESLWLPPSPSLPSPRPINEASMSNLGDACSTSSYGGGAHSFWPELILEDPFLHEIA</sequence>
<evidence type="ECO:0000313" key="7">
    <source>
        <dbReference type="Proteomes" id="UP000655225"/>
    </source>
</evidence>
<dbReference type="AlphaFoldDB" id="A0A834YCK9"/>
<dbReference type="CDD" id="cd00167">
    <property type="entry name" value="SANT"/>
    <property type="match status" value="1"/>
</dbReference>
<feature type="domain" description="HTH myb-type" evidence="5">
    <location>
        <begin position="9"/>
        <end position="38"/>
    </location>
</feature>
<evidence type="ECO:0000256" key="2">
    <source>
        <dbReference type="ARBA" id="ARBA00023125"/>
    </source>
</evidence>
<dbReference type="InterPro" id="IPR015495">
    <property type="entry name" value="Myb_TF_plants"/>
</dbReference>
<protein>
    <submittedName>
        <fullName evidence="6">Uncharacterized protein</fullName>
    </submittedName>
</protein>
<dbReference type="GO" id="GO:0003677">
    <property type="term" value="F:DNA binding"/>
    <property type="evidence" value="ECO:0007669"/>
    <property type="project" value="UniProtKB-KW"/>
</dbReference>
<accession>A0A834YCK9</accession>
<evidence type="ECO:0000256" key="3">
    <source>
        <dbReference type="ARBA" id="ARBA00023242"/>
    </source>
</evidence>
<dbReference type="Gene3D" id="1.10.10.60">
    <property type="entry name" value="Homeodomain-like"/>
    <property type="match status" value="1"/>
</dbReference>
<dbReference type="OMA" id="WPELILE"/>
<dbReference type="GO" id="GO:0005634">
    <property type="term" value="C:nucleus"/>
    <property type="evidence" value="ECO:0007669"/>
    <property type="project" value="UniProtKB-SubCell"/>
</dbReference>
<feature type="domain" description="Myb-like" evidence="4">
    <location>
        <begin position="9"/>
        <end position="42"/>
    </location>
</feature>
<dbReference type="Proteomes" id="UP000655225">
    <property type="component" value="Unassembled WGS sequence"/>
</dbReference>
<comment type="caution">
    <text evidence="6">The sequence shown here is derived from an EMBL/GenBank/DDBJ whole genome shotgun (WGS) entry which is preliminary data.</text>
</comment>
<dbReference type="SUPFAM" id="SSF46689">
    <property type="entry name" value="Homeodomain-like"/>
    <property type="match status" value="1"/>
</dbReference>
<dbReference type="PANTHER" id="PTHR10641">
    <property type="entry name" value="MYB FAMILY TRANSCRIPTION FACTOR"/>
    <property type="match status" value="1"/>
</dbReference>
<dbReference type="InterPro" id="IPR017930">
    <property type="entry name" value="Myb_dom"/>
</dbReference>
<keyword evidence="2" id="KW-0238">DNA-binding</keyword>
<dbReference type="PANTHER" id="PTHR10641:SF1387">
    <property type="entry name" value="OS08G0486300 PROTEIN"/>
    <property type="match status" value="1"/>
</dbReference>
<dbReference type="EMBL" id="JABCRI010000024">
    <property type="protein sequence ID" value="KAF8377311.1"/>
    <property type="molecule type" value="Genomic_DNA"/>
</dbReference>
<dbReference type="OrthoDB" id="2143914at2759"/>
<dbReference type="PROSITE" id="PS50090">
    <property type="entry name" value="MYB_LIKE"/>
    <property type="match status" value="1"/>
</dbReference>
<dbReference type="InterPro" id="IPR001005">
    <property type="entry name" value="SANT/Myb"/>
</dbReference>